<dbReference type="AlphaFoldDB" id="A0AAX3BDR1"/>
<dbReference type="HAMAP" id="MF_01249">
    <property type="entry name" value="HPr_kinase"/>
    <property type="match status" value="1"/>
</dbReference>
<feature type="domain" description="HPr(Ser) kinase/phosphorylase N-terminal" evidence="12">
    <location>
        <begin position="22"/>
        <end position="140"/>
    </location>
</feature>
<comment type="function">
    <text evidence="11">Catalyzes the ATP- as well as the pyrophosphate-dependent phosphorylation of a specific serine residue in HPr, a phosphocarrier protein of the phosphoenolpyruvate-dependent sugar phosphotransferase system (PTS). HprK/P also catalyzes the pyrophosphate-producing, inorganic phosphate-dependent dephosphorylation (phosphorolysis) of seryl-phosphorylated HPr (P-Ser-HPr).</text>
</comment>
<dbReference type="InterPro" id="IPR028979">
    <property type="entry name" value="Ser_kin/Pase_Hpr-like_N_sf"/>
</dbReference>
<dbReference type="GO" id="GO:0006109">
    <property type="term" value="P:regulation of carbohydrate metabolic process"/>
    <property type="evidence" value="ECO:0007669"/>
    <property type="project" value="UniProtKB-UniRule"/>
</dbReference>
<feature type="domain" description="HPr kinase/phosphorylase C-terminal" evidence="13">
    <location>
        <begin position="144"/>
        <end position="314"/>
    </location>
</feature>
<dbReference type="GO" id="GO:0000155">
    <property type="term" value="F:phosphorelay sensor kinase activity"/>
    <property type="evidence" value="ECO:0007669"/>
    <property type="project" value="InterPro"/>
</dbReference>
<reference evidence="14" key="2">
    <citation type="submission" date="2022-06" db="EMBL/GenBank/DDBJ databases">
        <title>Thermospira aquatica gen. nov., sp. nov.</title>
        <authorList>
            <person name="Ben Ali Gam Z."/>
            <person name="Labat M."/>
        </authorList>
    </citation>
    <scope>NUCLEOTIDE SEQUENCE</scope>
    <source>
        <strain evidence="14">F1F22</strain>
    </source>
</reference>
<feature type="active site" evidence="11">
    <location>
        <position position="151"/>
    </location>
</feature>
<dbReference type="SUPFAM" id="SSF75138">
    <property type="entry name" value="HprK N-terminal domain-like"/>
    <property type="match status" value="1"/>
</dbReference>
<dbReference type="GO" id="GO:0000287">
    <property type="term" value="F:magnesium ion binding"/>
    <property type="evidence" value="ECO:0007669"/>
    <property type="project" value="UniProtKB-UniRule"/>
</dbReference>
<dbReference type="Gene3D" id="3.40.1390.20">
    <property type="entry name" value="HprK N-terminal domain-like"/>
    <property type="match status" value="1"/>
</dbReference>
<keyword evidence="9 11" id="KW-0511">Multifunctional enzyme</keyword>
<evidence type="ECO:0000259" key="12">
    <source>
        <dbReference type="Pfam" id="PF02603"/>
    </source>
</evidence>
<keyword evidence="15" id="KW-1185">Reference proteome</keyword>
<evidence type="ECO:0000259" key="13">
    <source>
        <dbReference type="Pfam" id="PF07475"/>
    </source>
</evidence>
<dbReference type="InterPro" id="IPR003755">
    <property type="entry name" value="HPr(Ser)_kin/Pase"/>
</dbReference>
<comment type="catalytic activity">
    <reaction evidence="1 11">
        <text>[HPr protein]-L-serine + ATP = [HPr protein]-O-phospho-L-serine + ADP + H(+)</text>
        <dbReference type="Rhea" id="RHEA:46600"/>
        <dbReference type="Rhea" id="RHEA-COMP:11602"/>
        <dbReference type="Rhea" id="RHEA-COMP:11603"/>
        <dbReference type="ChEBI" id="CHEBI:15378"/>
        <dbReference type="ChEBI" id="CHEBI:29999"/>
        <dbReference type="ChEBI" id="CHEBI:30616"/>
        <dbReference type="ChEBI" id="CHEBI:83421"/>
        <dbReference type="ChEBI" id="CHEBI:456216"/>
    </reaction>
</comment>
<feature type="active site" evidence="11">
    <location>
        <position position="259"/>
    </location>
</feature>
<dbReference type="RefSeq" id="WP_271435596.1">
    <property type="nucleotide sequence ID" value="NZ_CP073355.1"/>
</dbReference>
<evidence type="ECO:0000313" key="14">
    <source>
        <dbReference type="EMBL" id="URA10469.1"/>
    </source>
</evidence>
<dbReference type="Pfam" id="PF07475">
    <property type="entry name" value="Hpr_kinase_C"/>
    <property type="match status" value="1"/>
</dbReference>
<organism evidence="14 15">
    <name type="scientific">Thermospira aquatica</name>
    <dbReference type="NCBI Taxonomy" id="2828656"/>
    <lineage>
        <taxon>Bacteria</taxon>
        <taxon>Pseudomonadati</taxon>
        <taxon>Spirochaetota</taxon>
        <taxon>Spirochaetia</taxon>
        <taxon>Brevinematales</taxon>
        <taxon>Thermospiraceae</taxon>
        <taxon>Thermospira</taxon>
    </lineage>
</organism>
<dbReference type="GO" id="GO:0004674">
    <property type="term" value="F:protein serine/threonine kinase activity"/>
    <property type="evidence" value="ECO:0007669"/>
    <property type="project" value="UniProtKB-KW"/>
</dbReference>
<evidence type="ECO:0000256" key="2">
    <source>
        <dbReference type="ARBA" id="ARBA00006883"/>
    </source>
</evidence>
<keyword evidence="7 11" id="KW-0418">Kinase</keyword>
<dbReference type="InterPro" id="IPR011126">
    <property type="entry name" value="Hpr_kin/Pase_Hpr_N"/>
</dbReference>
<dbReference type="Pfam" id="PF02603">
    <property type="entry name" value="Hpr_kinase_N"/>
    <property type="match status" value="1"/>
</dbReference>
<feature type="binding site" evidence="11">
    <location>
        <position position="218"/>
    </location>
    <ligand>
        <name>Mg(2+)</name>
        <dbReference type="ChEBI" id="CHEBI:18420"/>
    </ligand>
</feature>
<keyword evidence="11" id="KW-0460">Magnesium</keyword>
<dbReference type="EC" id="2.7.11.-" evidence="11"/>
<dbReference type="EC" id="2.7.4.-" evidence="11"/>
<feature type="binding site" evidence="11">
    <location>
        <position position="173"/>
    </location>
    <ligand>
        <name>Mg(2+)</name>
        <dbReference type="ChEBI" id="CHEBI:18420"/>
    </ligand>
</feature>
<dbReference type="InterPro" id="IPR027417">
    <property type="entry name" value="P-loop_NTPase"/>
</dbReference>
<comment type="domain">
    <text evidence="11">The Walker A ATP-binding motif also binds Pi and PPi.</text>
</comment>
<accession>A0AAX3BDR1</accession>
<keyword evidence="8 11" id="KW-0067">ATP-binding</keyword>
<dbReference type="GO" id="GO:0004712">
    <property type="term" value="F:protein serine/threonine/tyrosine kinase activity"/>
    <property type="evidence" value="ECO:0007669"/>
    <property type="project" value="UniProtKB-UniRule"/>
</dbReference>
<keyword evidence="5 11" id="KW-0808">Transferase</keyword>
<comment type="cofactor">
    <cofactor evidence="11">
        <name>Mg(2+)</name>
        <dbReference type="ChEBI" id="CHEBI:18420"/>
    </cofactor>
</comment>
<proteinExistence type="inferred from homology"/>
<protein>
    <recommendedName>
        <fullName evidence="11">HPr kinase/phosphorylase</fullName>
        <shortName evidence="11">HPrK/P</shortName>
        <ecNumber evidence="11">2.7.11.-</ecNumber>
        <ecNumber evidence="11">2.7.4.-</ecNumber>
    </recommendedName>
    <alternativeName>
        <fullName evidence="11">HPr(Ser) kinase/phosphorylase</fullName>
    </alternativeName>
</protein>
<name>A0AAX3BDR1_9SPIR</name>
<comment type="miscellaneous">
    <text evidence="11">Both phosphorylation and phosphorolysis are carried out by the same active site and suggest a common mechanism for both reactions.</text>
</comment>
<dbReference type="Proteomes" id="UP001056539">
    <property type="component" value="Chromosome"/>
</dbReference>
<dbReference type="PANTHER" id="PTHR30305">
    <property type="entry name" value="PROTEIN YJDM-RELATED"/>
    <property type="match status" value="1"/>
</dbReference>
<reference evidence="14" key="1">
    <citation type="submission" date="2021-04" db="EMBL/GenBank/DDBJ databases">
        <authorList>
            <person name="Postec A."/>
        </authorList>
    </citation>
    <scope>NUCLEOTIDE SEQUENCE</scope>
    <source>
        <strain evidence="14">F1F22</strain>
    </source>
</reference>
<dbReference type="KEGG" id="taqu:KDW03_01315"/>
<keyword evidence="6 11" id="KW-0547">Nucleotide-binding</keyword>
<comment type="subunit">
    <text evidence="3 11">Homohexamer.</text>
</comment>
<comment type="similarity">
    <text evidence="2 11">Belongs to the HPrK/P family.</text>
</comment>
<evidence type="ECO:0000256" key="8">
    <source>
        <dbReference type="ARBA" id="ARBA00022840"/>
    </source>
</evidence>
<dbReference type="PANTHER" id="PTHR30305:SF1">
    <property type="entry name" value="HPR KINASE_PHOSPHORYLASE"/>
    <property type="match status" value="1"/>
</dbReference>
<evidence type="ECO:0000256" key="10">
    <source>
        <dbReference type="ARBA" id="ARBA00047657"/>
    </source>
</evidence>
<feature type="active site" description="Proton acceptor; for phosphorylation activity. Proton donor; for dephosphorylation activity" evidence="11">
    <location>
        <position position="190"/>
    </location>
</feature>
<evidence type="ECO:0000256" key="1">
    <source>
        <dbReference type="ARBA" id="ARBA00001120"/>
    </source>
</evidence>
<dbReference type="SUPFAM" id="SSF53795">
    <property type="entry name" value="PEP carboxykinase-like"/>
    <property type="match status" value="1"/>
</dbReference>
<evidence type="ECO:0000256" key="4">
    <source>
        <dbReference type="ARBA" id="ARBA00022527"/>
    </source>
</evidence>
<dbReference type="NCBIfam" id="TIGR00679">
    <property type="entry name" value="hpr-ser"/>
    <property type="match status" value="1"/>
</dbReference>
<dbReference type="InterPro" id="IPR011104">
    <property type="entry name" value="Hpr_kin/Pase_C"/>
</dbReference>
<feature type="region of interest" description="Important for the catalytic mechanism of both phosphorylation and dephosphorylation" evidence="11">
    <location>
        <begin position="217"/>
        <end position="226"/>
    </location>
</feature>
<evidence type="ECO:0000256" key="5">
    <source>
        <dbReference type="ARBA" id="ARBA00022679"/>
    </source>
</evidence>
<evidence type="ECO:0000256" key="6">
    <source>
        <dbReference type="ARBA" id="ARBA00022741"/>
    </source>
</evidence>
<evidence type="ECO:0000256" key="11">
    <source>
        <dbReference type="HAMAP-Rule" id="MF_01249"/>
    </source>
</evidence>
<evidence type="ECO:0000256" key="7">
    <source>
        <dbReference type="ARBA" id="ARBA00022777"/>
    </source>
</evidence>
<keyword evidence="11" id="KW-0479">Metal-binding</keyword>
<dbReference type="EMBL" id="CP073355">
    <property type="protein sequence ID" value="URA10469.1"/>
    <property type="molecule type" value="Genomic_DNA"/>
</dbReference>
<evidence type="ECO:0000256" key="9">
    <source>
        <dbReference type="ARBA" id="ARBA00023268"/>
    </source>
</evidence>
<sequence>MESQPVSRVLTVEELLKINEEQNLALGLELLSSRETLQQTITSEEIDRPGLPLAGFFECFQGERVLIMGRGEIAYIKKLEVQKDLTNLEKLFHYKVPAVVVTHGQEPPQSLVTMCERYQVPLLRTKLPTKQFIPFVTRFLTDYFAPSVNIHGNLVSVYGIGVLIIGKSGIGKSEVTLGLVDRGHKFIADDLVKIRRLSKIEGYDLVGEPTIHLGAFLEIRGVGIINISQYYGEGRIQKSESIGLIVELHEWDTRYQYDRLGIDERFERILDVEIPKRTIPVSNGRNLPLLIELAAYREIMRRLGRNSAEELDQKLLGLLKR</sequence>
<dbReference type="GO" id="GO:0005524">
    <property type="term" value="F:ATP binding"/>
    <property type="evidence" value="ECO:0007669"/>
    <property type="project" value="UniProtKB-UniRule"/>
</dbReference>
<gene>
    <name evidence="11 14" type="primary">hprK</name>
    <name evidence="14" type="ORF">KDW03_01315</name>
</gene>
<dbReference type="Gene3D" id="3.40.50.300">
    <property type="entry name" value="P-loop containing nucleotide triphosphate hydrolases"/>
    <property type="match status" value="1"/>
</dbReference>
<feature type="region of interest" description="Important for the catalytic mechanism of dephosphorylation" evidence="11">
    <location>
        <begin position="280"/>
        <end position="285"/>
    </location>
</feature>
<feature type="active site" evidence="11">
    <location>
        <position position="172"/>
    </location>
</feature>
<comment type="catalytic activity">
    <reaction evidence="10 11">
        <text>[HPr protein]-O-phospho-L-serine + phosphate + H(+) = [HPr protein]-L-serine + diphosphate</text>
        <dbReference type="Rhea" id="RHEA:46604"/>
        <dbReference type="Rhea" id="RHEA-COMP:11602"/>
        <dbReference type="Rhea" id="RHEA-COMP:11603"/>
        <dbReference type="ChEBI" id="CHEBI:15378"/>
        <dbReference type="ChEBI" id="CHEBI:29999"/>
        <dbReference type="ChEBI" id="CHEBI:33019"/>
        <dbReference type="ChEBI" id="CHEBI:43474"/>
        <dbReference type="ChEBI" id="CHEBI:83421"/>
    </reaction>
</comment>
<evidence type="ECO:0000256" key="3">
    <source>
        <dbReference type="ARBA" id="ARBA00011643"/>
    </source>
</evidence>
<dbReference type="CDD" id="cd01918">
    <property type="entry name" value="HprK_C"/>
    <property type="match status" value="1"/>
</dbReference>
<feature type="binding site" evidence="11">
    <location>
        <begin position="166"/>
        <end position="173"/>
    </location>
    <ligand>
        <name>ATP</name>
        <dbReference type="ChEBI" id="CHEBI:30616"/>
    </ligand>
</feature>
<keyword evidence="4 11" id="KW-0723">Serine/threonine-protein kinase</keyword>
<evidence type="ECO:0000313" key="15">
    <source>
        <dbReference type="Proteomes" id="UP001056539"/>
    </source>
</evidence>